<dbReference type="PANTHER" id="PTHR47235">
    <property type="entry name" value="BLR6548 PROTEIN"/>
    <property type="match status" value="1"/>
</dbReference>
<dbReference type="RefSeq" id="WP_076818527.1">
    <property type="nucleotide sequence ID" value="NZ_MOMC01000038.1"/>
</dbReference>
<evidence type="ECO:0000256" key="2">
    <source>
        <dbReference type="ARBA" id="ARBA00022729"/>
    </source>
</evidence>
<keyword evidence="2 3" id="KW-0732">Signal</keyword>
<dbReference type="InterPro" id="IPR028081">
    <property type="entry name" value="Leu-bd"/>
</dbReference>
<dbReference type="Proteomes" id="UP000188929">
    <property type="component" value="Unassembled WGS sequence"/>
</dbReference>
<dbReference type="PROSITE" id="PS51257">
    <property type="entry name" value="PROKAR_LIPOPROTEIN"/>
    <property type="match status" value="1"/>
</dbReference>
<evidence type="ECO:0000256" key="3">
    <source>
        <dbReference type="SAM" id="SignalP"/>
    </source>
</evidence>
<feature type="domain" description="Leucine-binding protein" evidence="4">
    <location>
        <begin position="85"/>
        <end position="428"/>
    </location>
</feature>
<dbReference type="SUPFAM" id="SSF53822">
    <property type="entry name" value="Periplasmic binding protein-like I"/>
    <property type="match status" value="1"/>
</dbReference>
<comment type="similarity">
    <text evidence="1">Belongs to the leucine-binding protein family.</text>
</comment>
<keyword evidence="6" id="KW-1185">Reference proteome</keyword>
<evidence type="ECO:0000313" key="5">
    <source>
        <dbReference type="EMBL" id="ONH28687.1"/>
    </source>
</evidence>
<evidence type="ECO:0000313" key="6">
    <source>
        <dbReference type="Proteomes" id="UP000188929"/>
    </source>
</evidence>
<dbReference type="AlphaFoldDB" id="A0A1V2I8H8"/>
<organism evidence="5 6">
    <name type="scientific">Pseudofrankia asymbiotica</name>
    <dbReference type="NCBI Taxonomy" id="1834516"/>
    <lineage>
        <taxon>Bacteria</taxon>
        <taxon>Bacillati</taxon>
        <taxon>Actinomycetota</taxon>
        <taxon>Actinomycetes</taxon>
        <taxon>Frankiales</taxon>
        <taxon>Frankiaceae</taxon>
        <taxon>Pseudofrankia</taxon>
    </lineage>
</organism>
<dbReference type="PANTHER" id="PTHR47235:SF1">
    <property type="entry name" value="BLR6548 PROTEIN"/>
    <property type="match status" value="1"/>
</dbReference>
<feature type="signal peptide" evidence="3">
    <location>
        <begin position="1"/>
        <end position="26"/>
    </location>
</feature>
<evidence type="ECO:0000256" key="1">
    <source>
        <dbReference type="ARBA" id="ARBA00010062"/>
    </source>
</evidence>
<evidence type="ECO:0000259" key="4">
    <source>
        <dbReference type="Pfam" id="PF13458"/>
    </source>
</evidence>
<gene>
    <name evidence="5" type="ORF">BL253_19130</name>
</gene>
<name>A0A1V2I8H8_9ACTN</name>
<accession>A0A1V2I8H8</accession>
<dbReference type="InterPro" id="IPR028082">
    <property type="entry name" value="Peripla_BP_I"/>
</dbReference>
<protein>
    <submittedName>
        <fullName evidence="5">Branched-chain amino acid ABC transporter substrate-binding protein</fullName>
    </submittedName>
</protein>
<sequence length="458" mass="47241">MRLPARLTTRLVAVLAASAAVMAGMAACSDDKTDTTATSAPTVGVADVKAGPASGWSDGGFKPDLSTLKCSQTAADPTRGITDTEITVGGLAYLTSASGASMAGTEAGAQARFARVNAEGGINGRKINYVGTLDDGNDPARNSSQAKALVEQKKIFAAVPVMTSGASYLDTFCAQTVPFFGWGFNSGFCNTSIGFGITGCLLPGKDLKATATTYGVMLNALFGGNATGKTVALVGNDDDTARTGLASIARQIRSVGLDVVYQETPIPDSGLSDATPIVSGIMSANKGAPPDVVLYGTDFTATTKLTEALDAAGFKGKHLNTVGYDPRLAAAKLPGLEGAYTSLQWQPGSDVATPAIKQMVDDINKYAPGTAISLPTMAGYWSADMFVAAATKAGKDLNLNTLLKLMNGNFSYYVDNAVAESRWPLNHFLSTPCTSVVQLNGDKYDVTSKLSCGAYTTG</sequence>
<feature type="chain" id="PRO_5038926395" evidence="3">
    <location>
        <begin position="27"/>
        <end position="458"/>
    </location>
</feature>
<dbReference type="EMBL" id="MOMC01000038">
    <property type="protein sequence ID" value="ONH28687.1"/>
    <property type="molecule type" value="Genomic_DNA"/>
</dbReference>
<proteinExistence type="inferred from homology"/>
<dbReference type="OrthoDB" id="3205255at2"/>
<dbReference type="STRING" id="1834516.BL253_19130"/>
<comment type="caution">
    <text evidence="5">The sequence shown here is derived from an EMBL/GenBank/DDBJ whole genome shotgun (WGS) entry which is preliminary data.</text>
</comment>
<dbReference type="Pfam" id="PF13458">
    <property type="entry name" value="Peripla_BP_6"/>
    <property type="match status" value="1"/>
</dbReference>
<dbReference type="Gene3D" id="3.40.50.2300">
    <property type="match status" value="2"/>
</dbReference>
<reference evidence="6" key="1">
    <citation type="submission" date="2016-10" db="EMBL/GenBank/DDBJ databases">
        <title>Frankia sp. NRRL B-16386 Genome sequencing.</title>
        <authorList>
            <person name="Ghodhbane-Gtari F."/>
            <person name="Swanson E."/>
            <person name="Gueddou A."/>
            <person name="Hezbri K."/>
            <person name="Ktari K."/>
            <person name="Nouioui I."/>
            <person name="Morris K."/>
            <person name="Simpson S."/>
            <person name="Abebe-Akele F."/>
            <person name="Thomas K."/>
            <person name="Gtari M."/>
            <person name="Tisa L.S."/>
        </authorList>
    </citation>
    <scope>NUCLEOTIDE SEQUENCE [LARGE SCALE GENOMIC DNA]</scope>
    <source>
        <strain evidence="6">NRRL B-16386</strain>
    </source>
</reference>